<proteinExistence type="predicted"/>
<feature type="transmembrane region" description="Helical" evidence="1">
    <location>
        <begin position="90"/>
        <end position="112"/>
    </location>
</feature>
<reference evidence="2 3" key="1">
    <citation type="submission" date="2018-09" db="EMBL/GenBank/DDBJ databases">
        <title>Hymenobacter medium sp. nov., isolated from R2A medium.</title>
        <authorList>
            <person name="Yingchao G."/>
        </authorList>
    </citation>
    <scope>NUCLEOTIDE SEQUENCE [LARGE SCALE GENOMIC DNA]</scope>
    <source>
        <strain evidence="3">sh-6</strain>
    </source>
</reference>
<keyword evidence="3" id="KW-1185">Reference proteome</keyword>
<organism evidence="2 3">
    <name type="scientific">Hymenobacter oligotrophus</name>
    <dbReference type="NCBI Taxonomy" id="2319843"/>
    <lineage>
        <taxon>Bacteria</taxon>
        <taxon>Pseudomonadati</taxon>
        <taxon>Bacteroidota</taxon>
        <taxon>Cytophagia</taxon>
        <taxon>Cytophagales</taxon>
        <taxon>Hymenobacteraceae</taxon>
        <taxon>Hymenobacter</taxon>
    </lineage>
</organism>
<gene>
    <name evidence="2" type="ORF">D3Y59_02895</name>
</gene>
<keyword evidence="1" id="KW-0472">Membrane</keyword>
<dbReference type="RefSeq" id="WP_119443684.1">
    <property type="nucleotide sequence ID" value="NZ_CP032317.1"/>
</dbReference>
<evidence type="ECO:0000256" key="1">
    <source>
        <dbReference type="SAM" id="Phobius"/>
    </source>
</evidence>
<dbReference type="EMBL" id="CP032317">
    <property type="protein sequence ID" value="AYA36097.1"/>
    <property type="molecule type" value="Genomic_DNA"/>
</dbReference>
<dbReference type="Proteomes" id="UP000262802">
    <property type="component" value="Chromosome"/>
</dbReference>
<keyword evidence="1" id="KW-0812">Transmembrane</keyword>
<sequence>MRLIPSEEHLFTSPLSVAQVLQTVQANTASSFVLGSPEAPFRGSLQGNNFAIWRLSLFTNWANRPHVTGRVAPNPNGAGSVVWLRQRANLVAFWASGTIALLLATGIMGLIWDAMPKNQLYPPYYLFPFIIPVFVFSFTLVPFKLAAAENRSMLTGLLRLQPSGKA</sequence>
<accession>A0A3B7RPF5</accession>
<feature type="transmembrane region" description="Helical" evidence="1">
    <location>
        <begin position="124"/>
        <end position="143"/>
    </location>
</feature>
<evidence type="ECO:0000313" key="2">
    <source>
        <dbReference type="EMBL" id="AYA36097.1"/>
    </source>
</evidence>
<dbReference type="AlphaFoldDB" id="A0A3B7RPF5"/>
<protein>
    <submittedName>
        <fullName evidence="2">Uncharacterized protein</fullName>
    </submittedName>
</protein>
<dbReference type="KEGG" id="hyh:D3Y59_02895"/>
<evidence type="ECO:0000313" key="3">
    <source>
        <dbReference type="Proteomes" id="UP000262802"/>
    </source>
</evidence>
<dbReference type="OrthoDB" id="9861003at2"/>
<name>A0A3B7RPF5_9BACT</name>
<keyword evidence="1" id="KW-1133">Transmembrane helix</keyword>